<dbReference type="EnsemblMetazoa" id="ADIR014899-RA">
    <property type="protein sequence ID" value="ADIR014899-PA"/>
    <property type="gene ID" value="ADIR014899"/>
</dbReference>
<comment type="similarity">
    <text evidence="4">Belongs to the cyclin family.</text>
</comment>
<dbReference type="SMART" id="SM00385">
    <property type="entry name" value="CYCLIN"/>
    <property type="match status" value="1"/>
</dbReference>
<dbReference type="STRING" id="7168.A0A182NYK0"/>
<feature type="domain" description="Cyclin-like" evidence="6">
    <location>
        <begin position="49"/>
        <end position="135"/>
    </location>
</feature>
<feature type="region of interest" description="Disordered" evidence="5">
    <location>
        <begin position="276"/>
        <end position="337"/>
    </location>
</feature>
<dbReference type="InterPro" id="IPR006671">
    <property type="entry name" value="Cyclin_N"/>
</dbReference>
<dbReference type="GO" id="GO:0019887">
    <property type="term" value="F:protein kinase regulator activity"/>
    <property type="evidence" value="ECO:0007669"/>
    <property type="project" value="UniProtKB-ARBA"/>
</dbReference>
<dbReference type="SUPFAM" id="SSF47954">
    <property type="entry name" value="Cyclin-like"/>
    <property type="match status" value="2"/>
</dbReference>
<feature type="domain" description="Cyclin C-terminal" evidence="7">
    <location>
        <begin position="144"/>
        <end position="282"/>
    </location>
</feature>
<name>A0A182NYK0_9DIPT</name>
<organism evidence="8 9">
    <name type="scientific">Anopheles dirus</name>
    <dbReference type="NCBI Taxonomy" id="7168"/>
    <lineage>
        <taxon>Eukaryota</taxon>
        <taxon>Metazoa</taxon>
        <taxon>Ecdysozoa</taxon>
        <taxon>Arthropoda</taxon>
        <taxon>Hexapoda</taxon>
        <taxon>Insecta</taxon>
        <taxon>Pterygota</taxon>
        <taxon>Neoptera</taxon>
        <taxon>Endopterygota</taxon>
        <taxon>Diptera</taxon>
        <taxon>Nematocera</taxon>
        <taxon>Culicoidea</taxon>
        <taxon>Culicidae</taxon>
        <taxon>Anophelinae</taxon>
        <taxon>Anopheles</taxon>
    </lineage>
</organism>
<evidence type="ECO:0000256" key="5">
    <source>
        <dbReference type="SAM" id="MobiDB-lite"/>
    </source>
</evidence>
<dbReference type="AlphaFoldDB" id="A0A182NYK0"/>
<dbReference type="Proteomes" id="UP000075884">
    <property type="component" value="Unassembled WGS sequence"/>
</dbReference>
<evidence type="ECO:0008006" key="10">
    <source>
        <dbReference type="Google" id="ProtNLM"/>
    </source>
</evidence>
<dbReference type="CDD" id="cd20529">
    <property type="entry name" value="CYCLIN_CCNJ-like_rpt2"/>
    <property type="match status" value="1"/>
</dbReference>
<evidence type="ECO:0000313" key="9">
    <source>
        <dbReference type="Proteomes" id="UP000075884"/>
    </source>
</evidence>
<dbReference type="VEuPathDB" id="VectorBase:ADIR014899"/>
<keyword evidence="1" id="KW-0132">Cell division</keyword>
<evidence type="ECO:0000256" key="1">
    <source>
        <dbReference type="ARBA" id="ARBA00022618"/>
    </source>
</evidence>
<keyword evidence="9" id="KW-1185">Reference proteome</keyword>
<proteinExistence type="inferred from homology"/>
<dbReference type="GO" id="GO:0051726">
    <property type="term" value="P:regulation of cell cycle"/>
    <property type="evidence" value="ECO:0007669"/>
    <property type="project" value="UniProtKB-ARBA"/>
</dbReference>
<reference evidence="9" key="1">
    <citation type="submission" date="2013-03" db="EMBL/GenBank/DDBJ databases">
        <title>The Genome Sequence of Anopheles dirus WRAIR2.</title>
        <authorList>
            <consortium name="The Broad Institute Genomics Platform"/>
            <person name="Neafsey D.E."/>
            <person name="Walton C."/>
            <person name="Walker B."/>
            <person name="Young S.K."/>
            <person name="Zeng Q."/>
            <person name="Gargeya S."/>
            <person name="Fitzgerald M."/>
            <person name="Haas B."/>
            <person name="Abouelleil A."/>
            <person name="Allen A.W."/>
            <person name="Alvarado L."/>
            <person name="Arachchi H.M."/>
            <person name="Berlin A.M."/>
            <person name="Chapman S.B."/>
            <person name="Gainer-Dewar J."/>
            <person name="Goldberg J."/>
            <person name="Griggs A."/>
            <person name="Gujja S."/>
            <person name="Hansen M."/>
            <person name="Howarth C."/>
            <person name="Imamovic A."/>
            <person name="Ireland A."/>
            <person name="Larimer J."/>
            <person name="McCowan C."/>
            <person name="Murphy C."/>
            <person name="Pearson M."/>
            <person name="Poon T.W."/>
            <person name="Priest M."/>
            <person name="Roberts A."/>
            <person name="Saif S."/>
            <person name="Shea T."/>
            <person name="Sisk P."/>
            <person name="Sykes S."/>
            <person name="Wortman J."/>
            <person name="Nusbaum C."/>
            <person name="Birren B."/>
        </authorList>
    </citation>
    <scope>NUCLEOTIDE SEQUENCE [LARGE SCALE GENOMIC DNA]</scope>
    <source>
        <strain evidence="9">WRAIR2</strain>
    </source>
</reference>
<dbReference type="InterPro" id="IPR039361">
    <property type="entry name" value="Cyclin"/>
</dbReference>
<accession>A0A182NYK0</accession>
<evidence type="ECO:0000259" key="6">
    <source>
        <dbReference type="SMART" id="SM00385"/>
    </source>
</evidence>
<keyword evidence="3" id="KW-0131">Cell cycle</keyword>
<evidence type="ECO:0000256" key="2">
    <source>
        <dbReference type="ARBA" id="ARBA00023127"/>
    </source>
</evidence>
<feature type="compositionally biased region" description="Low complexity" evidence="5">
    <location>
        <begin position="282"/>
        <end position="292"/>
    </location>
</feature>
<dbReference type="InterPro" id="IPR013763">
    <property type="entry name" value="Cyclin-like_dom"/>
</dbReference>
<dbReference type="InterPro" id="IPR004367">
    <property type="entry name" value="Cyclin_C-dom"/>
</dbReference>
<evidence type="ECO:0000256" key="4">
    <source>
        <dbReference type="RuleBase" id="RU000383"/>
    </source>
</evidence>
<dbReference type="CDD" id="cd20528">
    <property type="entry name" value="CYCLIN_CCNJ-like_rpt1"/>
    <property type="match status" value="1"/>
</dbReference>
<dbReference type="InterPro" id="IPR036915">
    <property type="entry name" value="Cyclin-like_sf"/>
</dbReference>
<dbReference type="GO" id="GO:0051301">
    <property type="term" value="P:cell division"/>
    <property type="evidence" value="ECO:0007669"/>
    <property type="project" value="UniProtKB-KW"/>
</dbReference>
<dbReference type="PANTHER" id="PTHR10177">
    <property type="entry name" value="CYCLINS"/>
    <property type="match status" value="1"/>
</dbReference>
<keyword evidence="2 4" id="KW-0195">Cyclin</keyword>
<evidence type="ECO:0000313" key="8">
    <source>
        <dbReference type="EnsemblMetazoa" id="ADIR014899-PA"/>
    </source>
</evidence>
<dbReference type="Pfam" id="PF02984">
    <property type="entry name" value="Cyclin_C"/>
    <property type="match status" value="1"/>
</dbReference>
<dbReference type="Gene3D" id="1.10.472.10">
    <property type="entry name" value="Cyclin-like"/>
    <property type="match status" value="2"/>
</dbReference>
<sequence>MDRWGNIEKAPGCTDYDDDILETLQEREVNSMKLKFIAPQLQHRPTLVKLIYDVCEKQSYHRTTIHLAIYLLDIFMSGHAISESQLKLVALTCLYVACKVEENDSIVPTPSKLNSFVRNAYNPSDFICLEVRMLQFFDWHLTIPTAATFLDLFDLHSFDRDEYDRIASDPATVPTVFAGYVQRINRTSGMILEASLRCFKLCRIRPSLLAAGCVAAGRSLTQNVPVWSDRLTSVTGYTYRQLHFLCQQLIFEVMPHSPAPSPTSASKRSISDAGYLSEWDDSSSSHTSSASSEDSDESSESWRKRACRLSRDSGASSSDEEEIGGKRRKIADNDCSG</sequence>
<evidence type="ECO:0000259" key="7">
    <source>
        <dbReference type="SMART" id="SM01332"/>
    </source>
</evidence>
<dbReference type="SMART" id="SM01332">
    <property type="entry name" value="Cyclin_C"/>
    <property type="match status" value="1"/>
</dbReference>
<reference evidence="8" key="2">
    <citation type="submission" date="2020-05" db="UniProtKB">
        <authorList>
            <consortium name="EnsemblMetazoa"/>
        </authorList>
    </citation>
    <scope>IDENTIFICATION</scope>
    <source>
        <strain evidence="8">WRAIR2</strain>
    </source>
</reference>
<dbReference type="FunFam" id="1.10.472.10:FF:000010">
    <property type="entry name" value="G1/S-specific cyclin Cln1"/>
    <property type="match status" value="1"/>
</dbReference>
<protein>
    <recommendedName>
        <fullName evidence="10">Cyclin-like domain-containing protein</fullName>
    </recommendedName>
</protein>
<dbReference type="Pfam" id="PF00134">
    <property type="entry name" value="Cyclin_N"/>
    <property type="match status" value="1"/>
</dbReference>
<evidence type="ECO:0000256" key="3">
    <source>
        <dbReference type="ARBA" id="ARBA00023306"/>
    </source>
</evidence>